<dbReference type="InterPro" id="IPR013022">
    <property type="entry name" value="Xyl_isomerase-like_TIM-brl"/>
</dbReference>
<reference evidence="3" key="1">
    <citation type="submission" date="2015-03" db="EMBL/GenBank/DDBJ databases">
        <authorList>
            <person name="Nijsse Bart"/>
        </authorList>
    </citation>
    <scope>NUCLEOTIDE SEQUENCE [LARGE SCALE GENOMIC DNA]</scope>
</reference>
<dbReference type="RefSeq" id="WP_021171042.1">
    <property type="nucleotide sequence ID" value="NZ_CTRP01000014.1"/>
</dbReference>
<dbReference type="AlphaFoldDB" id="A0A0U1L3U6"/>
<keyword evidence="2" id="KW-0413">Isomerase</keyword>
<dbReference type="Gene3D" id="3.20.20.150">
    <property type="entry name" value="Divalent-metal-dependent TIM barrel enzymes"/>
    <property type="match status" value="1"/>
</dbReference>
<dbReference type="EMBL" id="CTRP01000014">
    <property type="protein sequence ID" value="CQR73783.1"/>
    <property type="molecule type" value="Genomic_DNA"/>
</dbReference>
<protein>
    <submittedName>
        <fullName evidence="2">Putaive isomerase</fullName>
    </submittedName>
</protein>
<dbReference type="GO" id="GO:0016853">
    <property type="term" value="F:isomerase activity"/>
    <property type="evidence" value="ECO:0007669"/>
    <property type="project" value="UniProtKB-KW"/>
</dbReference>
<dbReference type="InterPro" id="IPR050312">
    <property type="entry name" value="IolE/XylAMocC-like"/>
</dbReference>
<feature type="domain" description="Xylose isomerase-like TIM barrel" evidence="1">
    <location>
        <begin position="20"/>
        <end position="270"/>
    </location>
</feature>
<name>A0A0U1L3U6_9FIRM</name>
<sequence length="274" mass="30718">MKYSFSTNAFRKYDIQAAIKAIAALGYSGVEIMCDIPHAYPPLTSAKTRKEIARVVKELGISIANLNAFMLYAIGDTWHPSFIEKEEHKRRQRIEHTINCLYLAKDLEAKSISIEPGGPVIGVDREWAMGAFLEAISELTPIAEKLKVDVLIEPEPDLLIETSGQFLKLMEKVDSPAVKLNFDIGHFYCAFEDPARLVHQLAPYTGHYHLEDIAPSRVHRHLIPGEGAIDLKAVLAAIEYSGYDGFITAELYPYEDRPIEAASQALQYLTNKKE</sequence>
<evidence type="ECO:0000313" key="2">
    <source>
        <dbReference type="EMBL" id="CQR73783.1"/>
    </source>
</evidence>
<keyword evidence="3" id="KW-1185">Reference proteome</keyword>
<organism evidence="2 3">
    <name type="scientific">Sporomusa ovata</name>
    <dbReference type="NCBI Taxonomy" id="2378"/>
    <lineage>
        <taxon>Bacteria</taxon>
        <taxon>Bacillati</taxon>
        <taxon>Bacillota</taxon>
        <taxon>Negativicutes</taxon>
        <taxon>Selenomonadales</taxon>
        <taxon>Sporomusaceae</taxon>
        <taxon>Sporomusa</taxon>
    </lineage>
</organism>
<dbReference type="PANTHER" id="PTHR12110">
    <property type="entry name" value="HYDROXYPYRUVATE ISOMERASE"/>
    <property type="match status" value="1"/>
</dbReference>
<dbReference type="Proteomes" id="UP000049855">
    <property type="component" value="Unassembled WGS sequence"/>
</dbReference>
<dbReference type="Pfam" id="PF01261">
    <property type="entry name" value="AP_endonuc_2"/>
    <property type="match status" value="1"/>
</dbReference>
<dbReference type="SUPFAM" id="SSF51658">
    <property type="entry name" value="Xylose isomerase-like"/>
    <property type="match status" value="1"/>
</dbReference>
<dbReference type="InterPro" id="IPR036237">
    <property type="entry name" value="Xyl_isomerase-like_sf"/>
</dbReference>
<proteinExistence type="predicted"/>
<evidence type="ECO:0000259" key="1">
    <source>
        <dbReference type="Pfam" id="PF01261"/>
    </source>
</evidence>
<accession>A0A0U1L3U6</accession>
<gene>
    <name evidence="2" type="ORF">SpAn4DRAFT_0245</name>
</gene>
<evidence type="ECO:0000313" key="3">
    <source>
        <dbReference type="Proteomes" id="UP000049855"/>
    </source>
</evidence>